<evidence type="ECO:0000313" key="4">
    <source>
        <dbReference type="Proteomes" id="UP001212841"/>
    </source>
</evidence>
<name>A0AAD5X157_9FUNG</name>
<dbReference type="EMBL" id="JADGJD010000612">
    <property type="protein sequence ID" value="KAJ3049666.1"/>
    <property type="molecule type" value="Genomic_DNA"/>
</dbReference>
<organism evidence="3 4">
    <name type="scientific">Rhizophlyctis rosea</name>
    <dbReference type="NCBI Taxonomy" id="64517"/>
    <lineage>
        <taxon>Eukaryota</taxon>
        <taxon>Fungi</taxon>
        <taxon>Fungi incertae sedis</taxon>
        <taxon>Chytridiomycota</taxon>
        <taxon>Chytridiomycota incertae sedis</taxon>
        <taxon>Chytridiomycetes</taxon>
        <taxon>Rhizophlyctidales</taxon>
        <taxon>Rhizophlyctidaceae</taxon>
        <taxon>Rhizophlyctis</taxon>
    </lineage>
</organism>
<feature type="compositionally biased region" description="Polar residues" evidence="2">
    <location>
        <begin position="217"/>
        <end position="240"/>
    </location>
</feature>
<feature type="compositionally biased region" description="Low complexity" evidence="2">
    <location>
        <begin position="302"/>
        <end position="318"/>
    </location>
</feature>
<feature type="compositionally biased region" description="Polar residues" evidence="2">
    <location>
        <begin position="344"/>
        <end position="364"/>
    </location>
</feature>
<proteinExistence type="predicted"/>
<feature type="region of interest" description="Disordered" evidence="2">
    <location>
        <begin position="217"/>
        <end position="257"/>
    </location>
</feature>
<keyword evidence="1" id="KW-0175">Coiled coil</keyword>
<comment type="caution">
    <text evidence="3">The sequence shown here is derived from an EMBL/GenBank/DDBJ whole genome shotgun (WGS) entry which is preliminary data.</text>
</comment>
<evidence type="ECO:0000256" key="1">
    <source>
        <dbReference type="SAM" id="Coils"/>
    </source>
</evidence>
<feature type="coiled-coil region" evidence="1">
    <location>
        <begin position="374"/>
        <end position="401"/>
    </location>
</feature>
<dbReference type="Proteomes" id="UP001212841">
    <property type="component" value="Unassembled WGS sequence"/>
</dbReference>
<feature type="region of interest" description="Disordered" evidence="2">
    <location>
        <begin position="289"/>
        <end position="364"/>
    </location>
</feature>
<evidence type="ECO:0000256" key="2">
    <source>
        <dbReference type="SAM" id="MobiDB-lite"/>
    </source>
</evidence>
<sequence>MTHTPRIPVAACFGPRNGWYLRWSEGTSGWQHLPPTLHAKLESRLPSLPGVQLLSVSELGQWFVSFDDGSFATSGFSADGRLREALDAGAEVTGLCFAPGGGWVLWREDGTISWERLPSTLVELLQKRRKGDPFVERIEISKLGGWFVRFADKECEWEGLPPRLEKFLIRHVRKGFEHLIVALSPVDFNAYFVSTGDSTEHSHGSARFQATIEWSLGSGNQSSAPEDMNMTKTPPVTLSFTPRPVEEPASERDLVSDSGEVDLDEATTPKAASPVVPVGKAIIMQEIELSDEEDESDDFSRDAASSDDSSHVFSDVSSNADNSTSSFVHSPTRFTSTDDSSSSLPNTLANTPTRLHGRSTSLDSAALTENDTTLARVVAERDSLRKRVLELEAQIARMSAAAAE</sequence>
<accession>A0AAD5X157</accession>
<reference evidence="3" key="1">
    <citation type="submission" date="2020-05" db="EMBL/GenBank/DDBJ databases">
        <title>Phylogenomic resolution of chytrid fungi.</title>
        <authorList>
            <person name="Stajich J.E."/>
            <person name="Amses K."/>
            <person name="Simmons R."/>
            <person name="Seto K."/>
            <person name="Myers J."/>
            <person name="Bonds A."/>
            <person name="Quandt C.A."/>
            <person name="Barry K."/>
            <person name="Liu P."/>
            <person name="Grigoriev I."/>
            <person name="Longcore J.E."/>
            <person name="James T.Y."/>
        </authorList>
    </citation>
    <scope>NUCLEOTIDE SEQUENCE</scope>
    <source>
        <strain evidence="3">JEL0318</strain>
    </source>
</reference>
<dbReference type="AlphaFoldDB" id="A0AAD5X157"/>
<protein>
    <submittedName>
        <fullName evidence="3">Uncharacterized protein</fullName>
    </submittedName>
</protein>
<feature type="compositionally biased region" description="Basic and acidic residues" evidence="2">
    <location>
        <begin position="244"/>
        <end position="255"/>
    </location>
</feature>
<evidence type="ECO:0000313" key="3">
    <source>
        <dbReference type="EMBL" id="KAJ3049666.1"/>
    </source>
</evidence>
<gene>
    <name evidence="3" type="ORF">HK097_009359</name>
</gene>
<feature type="compositionally biased region" description="Polar residues" evidence="2">
    <location>
        <begin position="319"/>
        <end position="334"/>
    </location>
</feature>
<keyword evidence="4" id="KW-1185">Reference proteome</keyword>